<dbReference type="InterPro" id="IPR038377">
    <property type="entry name" value="Na/Glc_symporter_sf"/>
</dbReference>
<evidence type="ECO:0000256" key="11">
    <source>
        <dbReference type="ARBA" id="ARBA00023201"/>
    </source>
</evidence>
<dbReference type="PANTHER" id="PTHR48086">
    <property type="entry name" value="SODIUM/PROLINE SYMPORTER-RELATED"/>
    <property type="match status" value="1"/>
</dbReference>
<dbReference type="Gene3D" id="1.20.1730.10">
    <property type="entry name" value="Sodium/glucose cotransporter"/>
    <property type="match status" value="1"/>
</dbReference>
<evidence type="ECO:0000256" key="13">
    <source>
        <dbReference type="RuleBase" id="RU362091"/>
    </source>
</evidence>
<comment type="catalytic activity">
    <reaction evidence="12">
        <text>L-proline(in) + Na(+)(in) = L-proline(out) + Na(+)(out)</text>
        <dbReference type="Rhea" id="RHEA:28967"/>
        <dbReference type="ChEBI" id="CHEBI:29101"/>
        <dbReference type="ChEBI" id="CHEBI:60039"/>
    </reaction>
</comment>
<keyword evidence="6 14" id="KW-0769">Symport</keyword>
<feature type="transmembrane region" description="Helical" evidence="14">
    <location>
        <begin position="273"/>
        <end position="297"/>
    </location>
</feature>
<proteinExistence type="inferred from homology"/>
<keyword evidence="5 14" id="KW-0812">Transmembrane</keyword>
<evidence type="ECO:0000256" key="9">
    <source>
        <dbReference type="ARBA" id="ARBA00023065"/>
    </source>
</evidence>
<dbReference type="Pfam" id="PF00474">
    <property type="entry name" value="SSF"/>
    <property type="match status" value="1"/>
</dbReference>
<dbReference type="InterPro" id="IPR001734">
    <property type="entry name" value="Na/solute_symporter"/>
</dbReference>
<keyword evidence="14" id="KW-0997">Cell inner membrane</keyword>
<dbReference type="RefSeq" id="WP_268074153.1">
    <property type="nucleotide sequence ID" value="NZ_CP109965.1"/>
</dbReference>
<name>A0ABY7ANE0_9ALTE</name>
<keyword evidence="7 14" id="KW-1133">Transmembrane helix</keyword>
<dbReference type="CDD" id="cd11475">
    <property type="entry name" value="SLC5sbd_PutP"/>
    <property type="match status" value="1"/>
</dbReference>
<gene>
    <name evidence="15" type="ORF">OLW01_11970</name>
</gene>
<keyword evidence="3 14" id="KW-0813">Transport</keyword>
<dbReference type="InterPro" id="IPR011851">
    <property type="entry name" value="Na/Pro_symporter"/>
</dbReference>
<keyword evidence="16" id="KW-1185">Reference proteome</keyword>
<dbReference type="InterPro" id="IPR050277">
    <property type="entry name" value="Sodium:Solute_Symporter"/>
</dbReference>
<dbReference type="PANTHER" id="PTHR48086:SF3">
    <property type="entry name" value="SODIUM_PROLINE SYMPORTER"/>
    <property type="match status" value="1"/>
</dbReference>
<feature type="transmembrane region" description="Helical" evidence="14">
    <location>
        <begin position="362"/>
        <end position="380"/>
    </location>
</feature>
<comment type="subcellular location">
    <subcellularLocation>
        <location evidence="14">Cell inner membrane</location>
        <topology evidence="14">Multi-pass membrane protein</topology>
    </subcellularLocation>
    <subcellularLocation>
        <location evidence="1">Cell membrane</location>
        <topology evidence="1">Multi-pass membrane protein</topology>
    </subcellularLocation>
</comment>
<comment type="similarity">
    <text evidence="2 13">Belongs to the sodium:solute symporter (SSF) (TC 2.A.21) family.</text>
</comment>
<evidence type="ECO:0000313" key="15">
    <source>
        <dbReference type="EMBL" id="WAJ69859.1"/>
    </source>
</evidence>
<feature type="transmembrane region" description="Helical" evidence="14">
    <location>
        <begin position="416"/>
        <end position="435"/>
    </location>
</feature>
<feature type="transmembrane region" description="Helical" evidence="14">
    <location>
        <begin position="152"/>
        <end position="171"/>
    </location>
</feature>
<feature type="transmembrane region" description="Helical" evidence="14">
    <location>
        <begin position="6"/>
        <end position="23"/>
    </location>
</feature>
<comment type="function">
    <text evidence="14">Catalyzes the sodium-dependent uptake of extracellular L-proline.</text>
</comment>
<sequence>MLISFIIFMSCFALIGLSAAKFAQKNKDDYYLAGRSVKAWLTGLSAVATNNSGYMFIGVIGYTYHSGFAAIWLMLGWIVGDIIASFYIHKHVQYQAKKHDAVSVMSLVSLWQGKSHPVLRRLLAWSALALMMAYAAAQFLAGSKALHVLLDWPIWMGVVLVAILVAAYCFAGGIRASIWTDAAQSFVMVGAMSILLIVATNDQGGVSAVWDKLQQVPGFMNMQPEGLLIPGWSGVIAFTLGWFFAGFSVVGQPHVMVRFIALSEDQKMSTVRGWYYVWFTIFYLMATAVGMLSRLILDNSATFDAELALPLISLELLPSWLVGLILAGIFAATLSTADSLILSCSAAFTQDAFKNKIQNTTIIKSATIGITLITLLIALYAKQSVFSLVVFSWSAMGCAIAPLLIGFILGWRVNQWSAIAIVVISVSSSIIWRYFGLHNSIYEGVIGILLGVSCFAILNKMQKVTTA</sequence>
<evidence type="ECO:0000256" key="5">
    <source>
        <dbReference type="ARBA" id="ARBA00022692"/>
    </source>
</evidence>
<feature type="transmembrane region" description="Helical" evidence="14">
    <location>
        <begin position="229"/>
        <end position="252"/>
    </location>
</feature>
<dbReference type="Proteomes" id="UP001163726">
    <property type="component" value="Chromosome"/>
</dbReference>
<keyword evidence="4" id="KW-1003">Cell membrane</keyword>
<organism evidence="15 16">
    <name type="scientific">Catenovulum adriaticum</name>
    <dbReference type="NCBI Taxonomy" id="2984846"/>
    <lineage>
        <taxon>Bacteria</taxon>
        <taxon>Pseudomonadati</taxon>
        <taxon>Pseudomonadota</taxon>
        <taxon>Gammaproteobacteria</taxon>
        <taxon>Alteromonadales</taxon>
        <taxon>Alteromonadaceae</taxon>
        <taxon>Catenovulum</taxon>
    </lineage>
</organism>
<keyword evidence="11 14" id="KW-0739">Sodium transport</keyword>
<evidence type="ECO:0000256" key="12">
    <source>
        <dbReference type="ARBA" id="ARBA00033708"/>
    </source>
</evidence>
<feature type="transmembrane region" description="Helical" evidence="14">
    <location>
        <begin position="317"/>
        <end position="341"/>
    </location>
</feature>
<keyword evidence="8 14" id="KW-0915">Sodium</keyword>
<feature type="transmembrane region" description="Helical" evidence="14">
    <location>
        <begin position="44"/>
        <end position="64"/>
    </location>
</feature>
<feature type="transmembrane region" description="Helical" evidence="14">
    <location>
        <begin position="386"/>
        <end position="409"/>
    </location>
</feature>
<evidence type="ECO:0000256" key="7">
    <source>
        <dbReference type="ARBA" id="ARBA00022989"/>
    </source>
</evidence>
<keyword evidence="9 14" id="KW-0406">Ion transport</keyword>
<keyword evidence="14" id="KW-0029">Amino-acid transport</keyword>
<evidence type="ECO:0000256" key="14">
    <source>
        <dbReference type="RuleBase" id="RU366012"/>
    </source>
</evidence>
<keyword evidence="10 14" id="KW-0472">Membrane</keyword>
<accession>A0ABY7ANE0</accession>
<evidence type="ECO:0000313" key="16">
    <source>
        <dbReference type="Proteomes" id="UP001163726"/>
    </source>
</evidence>
<evidence type="ECO:0000256" key="2">
    <source>
        <dbReference type="ARBA" id="ARBA00006434"/>
    </source>
</evidence>
<evidence type="ECO:0000256" key="4">
    <source>
        <dbReference type="ARBA" id="ARBA00022475"/>
    </source>
</evidence>
<feature type="transmembrane region" description="Helical" evidence="14">
    <location>
        <begin position="122"/>
        <end position="140"/>
    </location>
</feature>
<dbReference type="PROSITE" id="PS50283">
    <property type="entry name" value="NA_SOLUT_SYMP_3"/>
    <property type="match status" value="1"/>
</dbReference>
<evidence type="ECO:0000256" key="3">
    <source>
        <dbReference type="ARBA" id="ARBA00022448"/>
    </source>
</evidence>
<feature type="transmembrane region" description="Helical" evidence="14">
    <location>
        <begin position="178"/>
        <end position="199"/>
    </location>
</feature>
<protein>
    <recommendedName>
        <fullName evidence="14">Sodium/proline symporter</fullName>
    </recommendedName>
    <alternativeName>
        <fullName evidence="14">Proline permease</fullName>
    </alternativeName>
</protein>
<evidence type="ECO:0000256" key="6">
    <source>
        <dbReference type="ARBA" id="ARBA00022847"/>
    </source>
</evidence>
<evidence type="ECO:0000256" key="10">
    <source>
        <dbReference type="ARBA" id="ARBA00023136"/>
    </source>
</evidence>
<evidence type="ECO:0000256" key="1">
    <source>
        <dbReference type="ARBA" id="ARBA00004651"/>
    </source>
</evidence>
<feature type="transmembrane region" description="Helical" evidence="14">
    <location>
        <begin position="70"/>
        <end position="88"/>
    </location>
</feature>
<reference evidence="15" key="1">
    <citation type="submission" date="2022-10" db="EMBL/GenBank/DDBJ databases">
        <title>Catenovulum adriacola sp. nov. isolated in the Harbour of Susak.</title>
        <authorList>
            <person name="Schoch T."/>
            <person name="Reich S.J."/>
            <person name="Stoeferle S."/>
            <person name="Flaiz M."/>
            <person name="Kazda M."/>
            <person name="Riedel C.U."/>
            <person name="Duerre P."/>
        </authorList>
    </citation>
    <scope>NUCLEOTIDE SEQUENCE</scope>
    <source>
        <strain evidence="15">TS8</strain>
    </source>
</reference>
<feature type="transmembrane region" description="Helical" evidence="14">
    <location>
        <begin position="441"/>
        <end position="458"/>
    </location>
</feature>
<evidence type="ECO:0000256" key="8">
    <source>
        <dbReference type="ARBA" id="ARBA00023053"/>
    </source>
</evidence>
<dbReference type="EMBL" id="CP109965">
    <property type="protein sequence ID" value="WAJ69859.1"/>
    <property type="molecule type" value="Genomic_DNA"/>
</dbReference>